<proteinExistence type="predicted"/>
<feature type="domain" description="DUF5659" evidence="1">
    <location>
        <begin position="8"/>
        <end position="82"/>
    </location>
</feature>
<accession>A0A2H0NKF9</accession>
<evidence type="ECO:0000313" key="2">
    <source>
        <dbReference type="EMBL" id="PIR08695.1"/>
    </source>
</evidence>
<protein>
    <recommendedName>
        <fullName evidence="1">DUF5659 domain-containing protein</fullName>
    </recommendedName>
</protein>
<evidence type="ECO:0000259" key="1">
    <source>
        <dbReference type="Pfam" id="PF18903"/>
    </source>
</evidence>
<sequence length="84" mass="9633">MSNLLDQNQYFATYDLGCSAALVTEGFELVSLVRDNPKKVQFIFLRTRNIEKCVDDYFAGRLLVGARSLFDNTKMLKNRIYSSV</sequence>
<name>A0A2H0NKF9_9BACT</name>
<dbReference type="EMBL" id="PCWS01000036">
    <property type="protein sequence ID" value="PIR08695.1"/>
    <property type="molecule type" value="Genomic_DNA"/>
</dbReference>
<evidence type="ECO:0000313" key="3">
    <source>
        <dbReference type="Proteomes" id="UP000230707"/>
    </source>
</evidence>
<organism evidence="2 3">
    <name type="scientific">Candidatus Gottesmanbacteria bacterium CG11_big_fil_rev_8_21_14_0_20_37_11</name>
    <dbReference type="NCBI Taxonomy" id="1974575"/>
    <lineage>
        <taxon>Bacteria</taxon>
        <taxon>Candidatus Gottesmaniibacteriota</taxon>
    </lineage>
</organism>
<dbReference type="AlphaFoldDB" id="A0A2H0NKF9"/>
<dbReference type="InterPro" id="IPR043718">
    <property type="entry name" value="DUF5659"/>
</dbReference>
<reference evidence="2 3" key="1">
    <citation type="submission" date="2017-09" db="EMBL/GenBank/DDBJ databases">
        <title>Depth-based differentiation of microbial function through sediment-hosted aquifers and enrichment of novel symbionts in the deep terrestrial subsurface.</title>
        <authorList>
            <person name="Probst A.J."/>
            <person name="Ladd B."/>
            <person name="Jarett J.K."/>
            <person name="Geller-Mcgrath D.E."/>
            <person name="Sieber C.M."/>
            <person name="Emerson J.B."/>
            <person name="Anantharaman K."/>
            <person name="Thomas B.C."/>
            <person name="Malmstrom R."/>
            <person name="Stieglmeier M."/>
            <person name="Klingl A."/>
            <person name="Woyke T."/>
            <person name="Ryan C.M."/>
            <person name="Banfield J.F."/>
        </authorList>
    </citation>
    <scope>NUCLEOTIDE SEQUENCE [LARGE SCALE GENOMIC DNA]</scope>
    <source>
        <strain evidence="2">CG11_big_fil_rev_8_21_14_0_20_37_11</strain>
    </source>
</reference>
<dbReference type="Proteomes" id="UP000230707">
    <property type="component" value="Unassembled WGS sequence"/>
</dbReference>
<comment type="caution">
    <text evidence="2">The sequence shown here is derived from an EMBL/GenBank/DDBJ whole genome shotgun (WGS) entry which is preliminary data.</text>
</comment>
<gene>
    <name evidence="2" type="ORF">COV53_01695</name>
</gene>
<dbReference type="Pfam" id="PF18903">
    <property type="entry name" value="DUF5659"/>
    <property type="match status" value="1"/>
</dbReference>